<accession>A0A449ADK9</accession>
<dbReference type="PROSITE" id="PS00138">
    <property type="entry name" value="SUBTILASE_SER"/>
    <property type="match status" value="1"/>
</dbReference>
<dbReference type="GO" id="GO:0004252">
    <property type="term" value="F:serine-type endopeptidase activity"/>
    <property type="evidence" value="ECO:0007669"/>
    <property type="project" value="InterPro"/>
</dbReference>
<dbReference type="Pfam" id="PF00082">
    <property type="entry name" value="Peptidase_S8"/>
    <property type="match status" value="1"/>
</dbReference>
<gene>
    <name evidence="5" type="ORF">NCTC10118_00274</name>
</gene>
<organism evidence="5 6">
    <name type="scientific">Mycoplasmopsis bovirhinis</name>
    <dbReference type="NCBI Taxonomy" id="29553"/>
    <lineage>
        <taxon>Bacteria</taxon>
        <taxon>Bacillati</taxon>
        <taxon>Mycoplasmatota</taxon>
        <taxon>Mycoplasmoidales</taxon>
        <taxon>Metamycoplasmataceae</taxon>
        <taxon>Mycoplasmopsis</taxon>
    </lineage>
</organism>
<keyword evidence="6" id="KW-1185">Reference proteome</keyword>
<keyword evidence="1" id="KW-0645">Protease</keyword>
<evidence type="ECO:0000259" key="4">
    <source>
        <dbReference type="Pfam" id="PF00082"/>
    </source>
</evidence>
<dbReference type="InterPro" id="IPR036852">
    <property type="entry name" value="Peptidase_S8/S53_dom_sf"/>
</dbReference>
<protein>
    <submittedName>
        <fullName evidence="5">Subtilase family</fullName>
    </submittedName>
</protein>
<name>A0A449ADK9_9BACT</name>
<feature type="domain" description="Peptidase S8/S53" evidence="4">
    <location>
        <begin position="222"/>
        <end position="499"/>
    </location>
</feature>
<reference evidence="5 6" key="1">
    <citation type="submission" date="2019-01" db="EMBL/GenBank/DDBJ databases">
        <authorList>
            <consortium name="Pathogen Informatics"/>
        </authorList>
    </citation>
    <scope>NUCLEOTIDE SEQUENCE [LARGE SCALE GENOMIC DNA]</scope>
    <source>
        <strain evidence="5 6">NCTC10118</strain>
    </source>
</reference>
<dbReference type="GO" id="GO:0006508">
    <property type="term" value="P:proteolysis"/>
    <property type="evidence" value="ECO:0007669"/>
    <property type="project" value="UniProtKB-KW"/>
</dbReference>
<dbReference type="InterPro" id="IPR000209">
    <property type="entry name" value="Peptidase_S8/S53_dom"/>
</dbReference>
<dbReference type="Gene3D" id="3.40.50.200">
    <property type="entry name" value="Peptidase S8/S53 domain"/>
    <property type="match status" value="1"/>
</dbReference>
<evidence type="ECO:0000313" key="5">
    <source>
        <dbReference type="EMBL" id="VEU63063.1"/>
    </source>
</evidence>
<dbReference type="SUPFAM" id="SSF52743">
    <property type="entry name" value="Subtilisin-like"/>
    <property type="match status" value="1"/>
</dbReference>
<dbReference type="OrthoDB" id="394913at2"/>
<evidence type="ECO:0000256" key="2">
    <source>
        <dbReference type="ARBA" id="ARBA00022801"/>
    </source>
</evidence>
<keyword evidence="3" id="KW-0720">Serine protease</keyword>
<dbReference type="InterPro" id="IPR023828">
    <property type="entry name" value="Peptidase_S8_Ser-AS"/>
</dbReference>
<keyword evidence="2" id="KW-0378">Hydrolase</keyword>
<sequence length="694" mass="80611">MPKKLKSLFWLFISFSGISAFFVPKTLKQIVIKDWYDNLSTNKFEIRGQGIAAALSEDNQVVNIPVNNDYELKLLLNPGFETQNEDLITKFNHNFINKVKINDLRYKSFETSEIFPMVWFYFETEKHRESFVNSIKSWNEIEKFIIFENKVNKFEVNRLDPPRELLDPIPYELMSRNFDPTIYKNKNYESFMDLYLQKFIDSSNKNASIVNATNYFNNNYVGKVGILEYWTNNFDRNYEKYFKNGIEINDINAYIKDRKNSHSTIVSLITAGEYGIDRSSKVYLYTSNHRDGHWNKTIQKMIKEDGIRLINHSYGPLMLVNMNGNEIDNPNYFSNYNENAYFLDYVSRKYGVINVFSSGNYGNNNRHLISDYKLSFNSIIVGALENNATKQNLRSNKVANYSNYQLLDEFSNISKPLVVAPAYFYNPVYENNKYSWGTSYAAPVVTGLISNLMKYKSDIRNSNNRVAIVKAILSASAVSPKLTGLSYKTSGYEQKFGAGTPDFKTMLEAANNYQVKTISPTEASQIILRSDELKLRKGQTIKISSSWMFNAGILKVNPMLSYYSLQNNSYWENKLNRFSWSISSESRQSVDGLDYFNPKTHKEDLWLKQEEAKKRQNDRWFTDYDLILQKKDENGAWITVKGVYTILTNDELIEHKITESGSYRYIVTKVSKNSFANSVDDIVALTHVVRNEDY</sequence>
<proteinExistence type="predicted"/>
<dbReference type="Proteomes" id="UP000289952">
    <property type="component" value="Chromosome"/>
</dbReference>
<evidence type="ECO:0000256" key="3">
    <source>
        <dbReference type="ARBA" id="ARBA00022825"/>
    </source>
</evidence>
<dbReference type="EMBL" id="LR214972">
    <property type="protein sequence ID" value="VEU63063.1"/>
    <property type="molecule type" value="Genomic_DNA"/>
</dbReference>
<dbReference type="RefSeq" id="WP_129621260.1">
    <property type="nucleotide sequence ID" value="NZ_LR214972.1"/>
</dbReference>
<evidence type="ECO:0000256" key="1">
    <source>
        <dbReference type="ARBA" id="ARBA00022670"/>
    </source>
</evidence>
<dbReference type="AlphaFoldDB" id="A0A449ADK9"/>
<evidence type="ECO:0000313" key="6">
    <source>
        <dbReference type="Proteomes" id="UP000289952"/>
    </source>
</evidence>